<dbReference type="GeneTree" id="ENSGT00390000015361"/>
<feature type="compositionally biased region" description="Acidic residues" evidence="1">
    <location>
        <begin position="506"/>
        <end position="528"/>
    </location>
</feature>
<dbReference type="PANTHER" id="PTHR13060:SF0">
    <property type="entry name" value="PROTEIN ECDYSONELESS HOMOLOG"/>
    <property type="match status" value="1"/>
</dbReference>
<sequence length="641" mass="71923">MELFGRPTIAEDSVQYQLFLIAAEPAEPEERRTILQHYVEWILARFAPLLVQYIWQYQPFNISYVPEKEDVPAHIGGSTNFGDNVEDEWFIVYLVQEITKEFPKLVAKIEDNDGEFLLIEAAEYLPKWLNPESSNNRVFIFQGELHIIPVPKTEDERLWLSEGNPSILQALKIIASHSEECLAAETIRSSVARRIAGYPQKIQSNFHHAHSYLPAGIVSVLKIRPDLVASAITAFYLRDPIDLEACRTFRFFTPETRVMAMVTFTKCLYAQLQQQRFIPDKRSGFTLPPRSHPKFKSHELGMKLAHGFEILCSKCVKGTSESSTPISNNPLWKGFLDSLKKNDYFKGQLEGSEKFQELIRKAEVFFQQFISKPHNVLSPGEEILQLLESNPYNIEEMRTNQSHLPAEDSDSWLEISPEELDRLLEQASCSSAQRPVVQAGLEDDEVAEAYSLSAIPLSMKAFINKMSTHEGAEVPWSSTNEQIKLDGNSMANAIKQILGFSSRGEDELDSDDFEDEDDEDLLDSDGDGGADLGPVSMDANAVGNLKVYMDEMDRELAGTNIAKSFTTRTTATGASVDIDEDSRNIDDRDQQTNDEAVPLDLDLNLVSNLLESLSSQSGLAGPVSNILQSMGVTLPKNVDKQ</sequence>
<reference evidence="2" key="3">
    <citation type="submission" date="2025-09" db="UniProtKB">
        <authorList>
            <consortium name="Ensembl"/>
        </authorList>
    </citation>
    <scope>IDENTIFICATION</scope>
</reference>
<evidence type="ECO:0000313" key="2">
    <source>
        <dbReference type="Ensembl" id="ENSECRP00000012972.1"/>
    </source>
</evidence>
<keyword evidence="3" id="KW-1185">Reference proteome</keyword>
<feature type="region of interest" description="Disordered" evidence="1">
    <location>
        <begin position="574"/>
        <end position="594"/>
    </location>
</feature>
<name>A0A8C4S8E2_ERPCA</name>
<dbReference type="Proteomes" id="UP000694620">
    <property type="component" value="Chromosome 2"/>
</dbReference>
<dbReference type="GO" id="GO:0005634">
    <property type="term" value="C:nucleus"/>
    <property type="evidence" value="ECO:0007669"/>
    <property type="project" value="TreeGrafter"/>
</dbReference>
<gene>
    <name evidence="2" type="primary">ECD</name>
    <name evidence="2" type="synonym">ecd</name>
</gene>
<protein>
    <submittedName>
        <fullName evidence="2">Ecdysoneless homolog (Drosophila)</fullName>
    </submittedName>
</protein>
<dbReference type="Ensembl" id="ENSECRT00000013198.1">
    <property type="protein sequence ID" value="ENSECRP00000012972.1"/>
    <property type="gene ID" value="ENSECRG00000008667.1"/>
</dbReference>
<dbReference type="PANTHER" id="PTHR13060">
    <property type="entry name" value="SGT1 PROTEIN HSGT1 SUPPRESSOR OF GCR2"/>
    <property type="match status" value="1"/>
</dbReference>
<accession>A0A8C4S8E2</accession>
<dbReference type="InterPro" id="IPR010770">
    <property type="entry name" value="Ecd"/>
</dbReference>
<feature type="compositionally biased region" description="Basic and acidic residues" evidence="1">
    <location>
        <begin position="581"/>
        <end position="591"/>
    </location>
</feature>
<feature type="region of interest" description="Disordered" evidence="1">
    <location>
        <begin position="503"/>
        <end position="536"/>
    </location>
</feature>
<reference evidence="2" key="1">
    <citation type="submission" date="2021-06" db="EMBL/GenBank/DDBJ databases">
        <authorList>
            <consortium name="Wellcome Sanger Institute Data Sharing"/>
        </authorList>
    </citation>
    <scope>NUCLEOTIDE SEQUENCE [LARGE SCALE GENOMIC DNA]</scope>
</reference>
<reference evidence="2" key="2">
    <citation type="submission" date="2025-08" db="UniProtKB">
        <authorList>
            <consortium name="Ensembl"/>
        </authorList>
    </citation>
    <scope>IDENTIFICATION</scope>
</reference>
<evidence type="ECO:0000313" key="3">
    <source>
        <dbReference type="Proteomes" id="UP000694620"/>
    </source>
</evidence>
<evidence type="ECO:0000256" key="1">
    <source>
        <dbReference type="SAM" id="MobiDB-lite"/>
    </source>
</evidence>
<dbReference type="Pfam" id="PF07093">
    <property type="entry name" value="SGT1"/>
    <property type="match status" value="1"/>
</dbReference>
<organism evidence="2 3">
    <name type="scientific">Erpetoichthys calabaricus</name>
    <name type="common">Rope fish</name>
    <name type="synonym">Calamoichthys calabaricus</name>
    <dbReference type="NCBI Taxonomy" id="27687"/>
    <lineage>
        <taxon>Eukaryota</taxon>
        <taxon>Metazoa</taxon>
        <taxon>Chordata</taxon>
        <taxon>Craniata</taxon>
        <taxon>Vertebrata</taxon>
        <taxon>Euteleostomi</taxon>
        <taxon>Actinopterygii</taxon>
        <taxon>Polypteriformes</taxon>
        <taxon>Polypteridae</taxon>
        <taxon>Erpetoichthys</taxon>
    </lineage>
</organism>
<dbReference type="AlphaFoldDB" id="A0A8C4S8E2"/>
<proteinExistence type="predicted"/>